<feature type="domain" description="LicD/FKTN/FKRP nucleotidyltransferase" evidence="2">
    <location>
        <begin position="106"/>
        <end position="195"/>
    </location>
</feature>
<dbReference type="Pfam" id="PF04991">
    <property type="entry name" value="LicD"/>
    <property type="match status" value="1"/>
</dbReference>
<dbReference type="AlphaFoldDB" id="A0A8S4Q2W7"/>
<dbReference type="PANTHER" id="PTHR43404:SF1">
    <property type="entry name" value="MNN4P"/>
    <property type="match status" value="1"/>
</dbReference>
<name>A0A8S4Q2W7_OWEFU</name>
<dbReference type="InterPro" id="IPR007074">
    <property type="entry name" value="LicD/FKTN/FKRP_NTP_transf"/>
</dbReference>
<reference evidence="3" key="1">
    <citation type="submission" date="2022-03" db="EMBL/GenBank/DDBJ databases">
        <authorList>
            <person name="Martin C."/>
        </authorList>
    </citation>
    <scope>NUCLEOTIDE SEQUENCE</scope>
</reference>
<keyword evidence="1" id="KW-0472">Membrane</keyword>
<evidence type="ECO:0000313" key="3">
    <source>
        <dbReference type="EMBL" id="CAH1798846.1"/>
    </source>
</evidence>
<keyword evidence="4" id="KW-1185">Reference proteome</keyword>
<keyword evidence="1" id="KW-1133">Transmembrane helix</keyword>
<evidence type="ECO:0000259" key="2">
    <source>
        <dbReference type="Pfam" id="PF04991"/>
    </source>
</evidence>
<dbReference type="GO" id="GO:0009100">
    <property type="term" value="P:glycoprotein metabolic process"/>
    <property type="evidence" value="ECO:0007669"/>
    <property type="project" value="UniProtKB-ARBA"/>
</dbReference>
<feature type="transmembrane region" description="Helical" evidence="1">
    <location>
        <begin position="6"/>
        <end position="26"/>
    </location>
</feature>
<keyword evidence="1" id="KW-0812">Transmembrane</keyword>
<sequence>MRIRHFTIKLIFSIIVVYALGILILYRRKKLEAIRICELRNREMFPKDKWGTSLNRPLGTKAYRANDIHNKLTVLDIPNADQFLPAIEDHNYYIMMNILRKFVDVCQNNSLDYFMCGGTLLGAYRHHGFIPWDDDLDVMMNVSQMPQIKAIFGSLGPDYVLQAPNGILQWKLFSKNSCNIMSKDFKWPYLDIFFYEELNKTHIRDSIVYYAKEVFHKSKVWPLQKRKFENMEINAPCDTATFLDTHYDVSLCMSKDYNHAKEVFTNKATAISCDVLHHIYPFVKRAKYNDHVKESLMLGNITLEIVNLPKTC</sequence>
<evidence type="ECO:0000256" key="1">
    <source>
        <dbReference type="SAM" id="Phobius"/>
    </source>
</evidence>
<proteinExistence type="predicted"/>
<dbReference type="PANTHER" id="PTHR43404">
    <property type="entry name" value="LIPOPOLYSACCHARIDE CHOLINEPHOSPHOTRANSFERASE LICD"/>
    <property type="match status" value="1"/>
</dbReference>
<comment type="caution">
    <text evidence="3">The sequence shown here is derived from an EMBL/GenBank/DDBJ whole genome shotgun (WGS) entry which is preliminary data.</text>
</comment>
<accession>A0A8S4Q2W7</accession>
<evidence type="ECO:0000313" key="4">
    <source>
        <dbReference type="Proteomes" id="UP000749559"/>
    </source>
</evidence>
<dbReference type="InterPro" id="IPR052942">
    <property type="entry name" value="LPS_cholinephosphotransferase"/>
</dbReference>
<dbReference type="EMBL" id="CAIIXF020000011">
    <property type="protein sequence ID" value="CAH1798846.1"/>
    <property type="molecule type" value="Genomic_DNA"/>
</dbReference>
<gene>
    <name evidence="3" type="ORF">OFUS_LOCUS22929</name>
</gene>
<organism evidence="3 4">
    <name type="scientific">Owenia fusiformis</name>
    <name type="common">Polychaete worm</name>
    <dbReference type="NCBI Taxonomy" id="6347"/>
    <lineage>
        <taxon>Eukaryota</taxon>
        <taxon>Metazoa</taxon>
        <taxon>Spiralia</taxon>
        <taxon>Lophotrochozoa</taxon>
        <taxon>Annelida</taxon>
        <taxon>Polychaeta</taxon>
        <taxon>Sedentaria</taxon>
        <taxon>Canalipalpata</taxon>
        <taxon>Sabellida</taxon>
        <taxon>Oweniida</taxon>
        <taxon>Oweniidae</taxon>
        <taxon>Owenia</taxon>
    </lineage>
</organism>
<protein>
    <recommendedName>
        <fullName evidence="2">LicD/FKTN/FKRP nucleotidyltransferase domain-containing protein</fullName>
    </recommendedName>
</protein>
<dbReference type="OrthoDB" id="419198at2759"/>
<dbReference type="Proteomes" id="UP000749559">
    <property type="component" value="Unassembled WGS sequence"/>
</dbReference>